<evidence type="ECO:0000313" key="2">
    <source>
        <dbReference type="Proteomes" id="UP000598971"/>
    </source>
</evidence>
<dbReference type="EMBL" id="WHPF01000003">
    <property type="protein sequence ID" value="NNV54609.1"/>
    <property type="molecule type" value="Genomic_DNA"/>
</dbReference>
<name>A0A8J8FGD5_9BACT</name>
<protein>
    <submittedName>
        <fullName evidence="1">Uncharacterized protein</fullName>
    </submittedName>
</protein>
<accession>A0A8J8FGD5</accession>
<comment type="caution">
    <text evidence="1">The sequence shown here is derived from an EMBL/GenBank/DDBJ whole genome shotgun (WGS) entry which is preliminary data.</text>
</comment>
<dbReference type="RefSeq" id="WP_171606539.1">
    <property type="nucleotide sequence ID" value="NZ_WHPF01000003.1"/>
</dbReference>
<keyword evidence="2" id="KW-1185">Reference proteome</keyword>
<gene>
    <name evidence="1" type="ORF">GD597_03985</name>
</gene>
<dbReference type="Proteomes" id="UP000598971">
    <property type="component" value="Unassembled WGS sequence"/>
</dbReference>
<reference evidence="1" key="1">
    <citation type="submission" date="2019-10" db="EMBL/GenBank/DDBJ databases">
        <title>Draft genome sequence of Panacibacter sp. KCS-6.</title>
        <authorList>
            <person name="Yim K.J."/>
        </authorList>
    </citation>
    <scope>NUCLEOTIDE SEQUENCE</scope>
    <source>
        <strain evidence="1">KCS-6</strain>
    </source>
</reference>
<evidence type="ECO:0000313" key="1">
    <source>
        <dbReference type="EMBL" id="NNV54609.1"/>
    </source>
</evidence>
<sequence>MNEKIKQILDAPTAISGEDEGRSVDFTYIDECIAEYKKVLGEYGFAERENSTPSSRTKPQRKITWQVRFKGLDLFKWIDDIKPPEGGDNSQIELRVINAIYTKKFLKNQGIAEGTAEYKKRINRHTVFLAPYRIDSEDRLGSTAYDLGGLKP</sequence>
<dbReference type="AlphaFoldDB" id="A0A8J8FGD5"/>
<proteinExistence type="predicted"/>
<organism evidence="1 2">
    <name type="scientific">Limnovirga soli</name>
    <dbReference type="NCBI Taxonomy" id="2656915"/>
    <lineage>
        <taxon>Bacteria</taxon>
        <taxon>Pseudomonadati</taxon>
        <taxon>Bacteroidota</taxon>
        <taxon>Chitinophagia</taxon>
        <taxon>Chitinophagales</taxon>
        <taxon>Chitinophagaceae</taxon>
        <taxon>Limnovirga</taxon>
    </lineage>
</organism>